<gene>
    <name evidence="2" type="ORF">LOTGIDRAFT_156733</name>
</gene>
<sequence length="370" mass="43050">MTLIMILVARNHIEQHTAPLSSGYFTEFWRVFQTSKLPVIPNENDKRQKILLITHGRSGSTFTADILSSNSDVFYIFEPLYKTCIRHTGKDLLITDNGIKDRNVKPNMTSYKEEVYNVIKSFFNCNISHLPLPALQNPLLFLRPSTWNFTNCLKHSNNSVSTCIKDFESKCREKSKILIKTIRYPISILHNQMLTDPQLYVIYLIRDPRGTISSQIMNFKSFSFTRVGYAAQRICESMDNEIKVIRKLHALFPNRIKVVRYESLAFQPMKKTKEMFKFLKFNMTLKNLEFIQGRVGKKNSCNVGCSVRTNSKLAAYRWRKRIASASSFKIDKHCLNVYDKMCYISTKSVKDLRNDKFPLMKSCGFEGYRI</sequence>
<dbReference type="SUPFAM" id="SSF52540">
    <property type="entry name" value="P-loop containing nucleoside triphosphate hydrolases"/>
    <property type="match status" value="1"/>
</dbReference>
<feature type="domain" description="Sulfotransferase" evidence="1">
    <location>
        <begin position="48"/>
        <end position="335"/>
    </location>
</feature>
<keyword evidence="3" id="KW-1185">Reference proteome</keyword>
<dbReference type="STRING" id="225164.V4AYR0"/>
<protein>
    <recommendedName>
        <fullName evidence="1">Sulfotransferase domain-containing protein</fullName>
    </recommendedName>
</protein>
<dbReference type="EMBL" id="KB200129">
    <property type="protein sequence ID" value="ESP02788.1"/>
    <property type="molecule type" value="Genomic_DNA"/>
</dbReference>
<name>V4AYR0_LOTGI</name>
<evidence type="ECO:0000313" key="3">
    <source>
        <dbReference type="Proteomes" id="UP000030746"/>
    </source>
</evidence>
<dbReference type="InterPro" id="IPR000863">
    <property type="entry name" value="Sulfotransferase_dom"/>
</dbReference>
<dbReference type="Gene3D" id="3.40.50.300">
    <property type="entry name" value="P-loop containing nucleotide triphosphate hydrolases"/>
    <property type="match status" value="1"/>
</dbReference>
<dbReference type="Proteomes" id="UP000030746">
    <property type="component" value="Unassembled WGS sequence"/>
</dbReference>
<dbReference type="OMA" id="CERAKIR"/>
<accession>V4AYR0</accession>
<dbReference type="GO" id="GO:0006044">
    <property type="term" value="P:N-acetylglucosamine metabolic process"/>
    <property type="evidence" value="ECO:0007669"/>
    <property type="project" value="TreeGrafter"/>
</dbReference>
<dbReference type="KEGG" id="lgi:LOTGIDRAFT_156733"/>
<organism evidence="2 3">
    <name type="scientific">Lottia gigantea</name>
    <name type="common">Giant owl limpet</name>
    <dbReference type="NCBI Taxonomy" id="225164"/>
    <lineage>
        <taxon>Eukaryota</taxon>
        <taxon>Metazoa</taxon>
        <taxon>Spiralia</taxon>
        <taxon>Lophotrochozoa</taxon>
        <taxon>Mollusca</taxon>
        <taxon>Gastropoda</taxon>
        <taxon>Patellogastropoda</taxon>
        <taxon>Lottioidea</taxon>
        <taxon>Lottiidae</taxon>
        <taxon>Lottia</taxon>
    </lineage>
</organism>
<dbReference type="PANTHER" id="PTHR10704">
    <property type="entry name" value="CARBOHYDRATE SULFOTRANSFERASE"/>
    <property type="match status" value="1"/>
</dbReference>
<dbReference type="InterPro" id="IPR027417">
    <property type="entry name" value="P-loop_NTPase"/>
</dbReference>
<dbReference type="GeneID" id="20237089"/>
<dbReference type="HOGENOM" id="CLU_028381_2_0_1"/>
<dbReference type="CTD" id="20237089"/>
<dbReference type="GO" id="GO:0006790">
    <property type="term" value="P:sulfur compound metabolic process"/>
    <property type="evidence" value="ECO:0007669"/>
    <property type="project" value="TreeGrafter"/>
</dbReference>
<dbReference type="Pfam" id="PF00685">
    <property type="entry name" value="Sulfotransfer_1"/>
    <property type="match status" value="1"/>
</dbReference>
<dbReference type="RefSeq" id="XP_009046258.1">
    <property type="nucleotide sequence ID" value="XM_009048010.1"/>
</dbReference>
<evidence type="ECO:0000259" key="1">
    <source>
        <dbReference type="Pfam" id="PF00685"/>
    </source>
</evidence>
<dbReference type="OrthoDB" id="6410525at2759"/>
<proteinExistence type="predicted"/>
<dbReference type="PANTHER" id="PTHR10704:SF44">
    <property type="entry name" value="LD35051P-RELATED"/>
    <property type="match status" value="1"/>
</dbReference>
<dbReference type="InterPro" id="IPR051135">
    <property type="entry name" value="Gal/GlcNAc/GalNAc_ST"/>
</dbReference>
<reference evidence="2 3" key="1">
    <citation type="journal article" date="2013" name="Nature">
        <title>Insights into bilaterian evolution from three spiralian genomes.</title>
        <authorList>
            <person name="Simakov O."/>
            <person name="Marletaz F."/>
            <person name="Cho S.J."/>
            <person name="Edsinger-Gonzales E."/>
            <person name="Havlak P."/>
            <person name="Hellsten U."/>
            <person name="Kuo D.H."/>
            <person name="Larsson T."/>
            <person name="Lv J."/>
            <person name="Arendt D."/>
            <person name="Savage R."/>
            <person name="Osoegawa K."/>
            <person name="de Jong P."/>
            <person name="Grimwood J."/>
            <person name="Chapman J.A."/>
            <person name="Shapiro H."/>
            <person name="Aerts A."/>
            <person name="Otillar R.P."/>
            <person name="Terry A.Y."/>
            <person name="Boore J.L."/>
            <person name="Grigoriev I.V."/>
            <person name="Lindberg D.R."/>
            <person name="Seaver E.C."/>
            <person name="Weisblat D.A."/>
            <person name="Putnam N.H."/>
            <person name="Rokhsar D.S."/>
        </authorList>
    </citation>
    <scope>NUCLEOTIDE SEQUENCE [LARGE SCALE GENOMIC DNA]</scope>
</reference>
<dbReference type="GO" id="GO:0001517">
    <property type="term" value="F:N-acetylglucosamine 6-O-sulfotransferase activity"/>
    <property type="evidence" value="ECO:0007669"/>
    <property type="project" value="TreeGrafter"/>
</dbReference>
<evidence type="ECO:0000313" key="2">
    <source>
        <dbReference type="EMBL" id="ESP02788.1"/>
    </source>
</evidence>
<dbReference type="AlphaFoldDB" id="V4AYR0"/>